<dbReference type="Proteomes" id="UP001278766">
    <property type="component" value="Unassembled WGS sequence"/>
</dbReference>
<gene>
    <name evidence="1" type="ORF">B0H64DRAFT_476480</name>
</gene>
<comment type="caution">
    <text evidence="1">The sequence shown here is derived from an EMBL/GenBank/DDBJ whole genome shotgun (WGS) entry which is preliminary data.</text>
</comment>
<dbReference type="RefSeq" id="XP_062656356.1">
    <property type="nucleotide sequence ID" value="XM_062808151.1"/>
</dbReference>
<reference evidence="1" key="1">
    <citation type="journal article" date="2023" name="Mol. Phylogenet. Evol.">
        <title>Genome-scale phylogeny and comparative genomics of the fungal order Sordariales.</title>
        <authorList>
            <person name="Hensen N."/>
            <person name="Bonometti L."/>
            <person name="Westerberg I."/>
            <person name="Brannstrom I.O."/>
            <person name="Guillou S."/>
            <person name="Cros-Aarteil S."/>
            <person name="Calhoun S."/>
            <person name="Haridas S."/>
            <person name="Kuo A."/>
            <person name="Mondo S."/>
            <person name="Pangilinan J."/>
            <person name="Riley R."/>
            <person name="LaButti K."/>
            <person name="Andreopoulos B."/>
            <person name="Lipzen A."/>
            <person name="Chen C."/>
            <person name="Yan M."/>
            <person name="Daum C."/>
            <person name="Ng V."/>
            <person name="Clum A."/>
            <person name="Steindorff A."/>
            <person name="Ohm R.A."/>
            <person name="Martin F."/>
            <person name="Silar P."/>
            <person name="Natvig D.O."/>
            <person name="Lalanne C."/>
            <person name="Gautier V."/>
            <person name="Ament-Velasquez S.L."/>
            <person name="Kruys A."/>
            <person name="Hutchinson M.I."/>
            <person name="Powell A.J."/>
            <person name="Barry K."/>
            <person name="Miller A.N."/>
            <person name="Grigoriev I.V."/>
            <person name="Debuchy R."/>
            <person name="Gladieux P."/>
            <person name="Hiltunen Thoren M."/>
            <person name="Johannesson H."/>
        </authorList>
    </citation>
    <scope>NUCLEOTIDE SEQUENCE</scope>
    <source>
        <strain evidence="1">CBS 168.71</strain>
    </source>
</reference>
<dbReference type="EMBL" id="JAUEPN010000006">
    <property type="protein sequence ID" value="KAK3292842.1"/>
    <property type="molecule type" value="Genomic_DNA"/>
</dbReference>
<accession>A0AAE0HAF7</accession>
<keyword evidence="2" id="KW-1185">Reference proteome</keyword>
<dbReference type="AlphaFoldDB" id="A0AAE0HAF7"/>
<proteinExistence type="predicted"/>
<reference evidence="1" key="2">
    <citation type="submission" date="2023-06" db="EMBL/GenBank/DDBJ databases">
        <authorList>
            <consortium name="Lawrence Berkeley National Laboratory"/>
            <person name="Haridas S."/>
            <person name="Hensen N."/>
            <person name="Bonometti L."/>
            <person name="Westerberg I."/>
            <person name="Brannstrom I.O."/>
            <person name="Guillou S."/>
            <person name="Cros-Aarteil S."/>
            <person name="Calhoun S."/>
            <person name="Kuo A."/>
            <person name="Mondo S."/>
            <person name="Pangilinan J."/>
            <person name="Riley R."/>
            <person name="Labutti K."/>
            <person name="Andreopoulos B."/>
            <person name="Lipzen A."/>
            <person name="Chen C."/>
            <person name="Yanf M."/>
            <person name="Daum C."/>
            <person name="Ng V."/>
            <person name="Clum A."/>
            <person name="Steindorff A."/>
            <person name="Ohm R."/>
            <person name="Martin F."/>
            <person name="Silar P."/>
            <person name="Natvig D."/>
            <person name="Lalanne C."/>
            <person name="Gautier V."/>
            <person name="Ament-Velasquez S.L."/>
            <person name="Kruys A."/>
            <person name="Hutchinson M.I."/>
            <person name="Powell A.J."/>
            <person name="Barry K."/>
            <person name="Miller A.N."/>
            <person name="Grigoriev I.V."/>
            <person name="Debuchy R."/>
            <person name="Gladieux P."/>
            <person name="Thoren M.H."/>
            <person name="Johannesson H."/>
        </authorList>
    </citation>
    <scope>NUCLEOTIDE SEQUENCE</scope>
    <source>
        <strain evidence="1">CBS 168.71</strain>
    </source>
</reference>
<dbReference type="GeneID" id="87845099"/>
<evidence type="ECO:0000313" key="2">
    <source>
        <dbReference type="Proteomes" id="UP001278766"/>
    </source>
</evidence>
<sequence length="55" mass="6334">MCCRKIFVHHRCGHNVTSVLEGCEKAECQSTKDKPIISNKYPCVYPACEYYGMFD</sequence>
<protein>
    <submittedName>
        <fullName evidence="1">Uncharacterized protein</fullName>
    </submittedName>
</protein>
<evidence type="ECO:0000313" key="1">
    <source>
        <dbReference type="EMBL" id="KAK3292842.1"/>
    </source>
</evidence>
<organism evidence="1 2">
    <name type="scientific">Chaetomium fimeti</name>
    <dbReference type="NCBI Taxonomy" id="1854472"/>
    <lineage>
        <taxon>Eukaryota</taxon>
        <taxon>Fungi</taxon>
        <taxon>Dikarya</taxon>
        <taxon>Ascomycota</taxon>
        <taxon>Pezizomycotina</taxon>
        <taxon>Sordariomycetes</taxon>
        <taxon>Sordariomycetidae</taxon>
        <taxon>Sordariales</taxon>
        <taxon>Chaetomiaceae</taxon>
        <taxon>Chaetomium</taxon>
    </lineage>
</organism>
<name>A0AAE0HAF7_9PEZI</name>